<dbReference type="AlphaFoldDB" id="A0A183HJ41"/>
<dbReference type="FunFam" id="3.30.160.60:FF:000702">
    <property type="entry name" value="Transcription factor E4F1 isoform 1"/>
    <property type="match status" value="1"/>
</dbReference>
<feature type="transmembrane region" description="Helical" evidence="6">
    <location>
        <begin position="167"/>
        <end position="187"/>
    </location>
</feature>
<dbReference type="Proteomes" id="UP000267606">
    <property type="component" value="Unassembled WGS sequence"/>
</dbReference>
<feature type="region of interest" description="Disordered" evidence="5">
    <location>
        <begin position="37"/>
        <end position="70"/>
    </location>
</feature>
<evidence type="ECO:0000256" key="3">
    <source>
        <dbReference type="ARBA" id="ARBA00022833"/>
    </source>
</evidence>
<evidence type="ECO:0000313" key="9">
    <source>
        <dbReference type="Proteomes" id="UP000267606"/>
    </source>
</evidence>
<evidence type="ECO:0000256" key="2">
    <source>
        <dbReference type="ARBA" id="ARBA00022771"/>
    </source>
</evidence>
<dbReference type="InterPro" id="IPR013087">
    <property type="entry name" value="Znf_C2H2_type"/>
</dbReference>
<dbReference type="GO" id="GO:0000981">
    <property type="term" value="F:DNA-binding transcription factor activity, RNA polymerase II-specific"/>
    <property type="evidence" value="ECO:0007669"/>
    <property type="project" value="TreeGrafter"/>
</dbReference>
<evidence type="ECO:0000313" key="10">
    <source>
        <dbReference type="WBParaSite" id="OFLC_0000750201-mRNA-1"/>
    </source>
</evidence>
<evidence type="ECO:0000256" key="4">
    <source>
        <dbReference type="PROSITE-ProRule" id="PRU00042"/>
    </source>
</evidence>
<evidence type="ECO:0000259" key="7">
    <source>
        <dbReference type="PROSITE" id="PS50157"/>
    </source>
</evidence>
<dbReference type="InterPro" id="IPR036236">
    <property type="entry name" value="Znf_C2H2_sf"/>
</dbReference>
<reference evidence="10" key="1">
    <citation type="submission" date="2016-06" db="UniProtKB">
        <authorList>
            <consortium name="WormBaseParasite"/>
        </authorList>
    </citation>
    <scope>IDENTIFICATION</scope>
</reference>
<keyword evidence="1" id="KW-0479">Metal-binding</keyword>
<accession>A0A183HJ41</accession>
<dbReference type="GO" id="GO:0000978">
    <property type="term" value="F:RNA polymerase II cis-regulatory region sequence-specific DNA binding"/>
    <property type="evidence" value="ECO:0007669"/>
    <property type="project" value="TreeGrafter"/>
</dbReference>
<dbReference type="WBParaSite" id="OFLC_0000750201-mRNA-1">
    <property type="protein sequence ID" value="OFLC_0000750201-mRNA-1"/>
    <property type="gene ID" value="OFLC_0000750201"/>
</dbReference>
<evidence type="ECO:0000256" key="1">
    <source>
        <dbReference type="ARBA" id="ARBA00022723"/>
    </source>
</evidence>
<dbReference type="Pfam" id="PF00096">
    <property type="entry name" value="zf-C2H2"/>
    <property type="match status" value="1"/>
</dbReference>
<organism evidence="10">
    <name type="scientific">Onchocerca flexuosa</name>
    <dbReference type="NCBI Taxonomy" id="387005"/>
    <lineage>
        <taxon>Eukaryota</taxon>
        <taxon>Metazoa</taxon>
        <taxon>Ecdysozoa</taxon>
        <taxon>Nematoda</taxon>
        <taxon>Chromadorea</taxon>
        <taxon>Rhabditida</taxon>
        <taxon>Spirurina</taxon>
        <taxon>Spiruromorpha</taxon>
        <taxon>Filarioidea</taxon>
        <taxon>Onchocercidae</taxon>
        <taxon>Onchocerca</taxon>
    </lineage>
</organism>
<keyword evidence="6" id="KW-1133">Transmembrane helix</keyword>
<feature type="compositionally biased region" description="Low complexity" evidence="5">
    <location>
        <begin position="41"/>
        <end position="70"/>
    </location>
</feature>
<dbReference type="PANTHER" id="PTHR23235:SF120">
    <property type="entry name" value="KRUPPEL-LIKE FACTOR 15"/>
    <property type="match status" value="1"/>
</dbReference>
<keyword evidence="6" id="KW-0472">Membrane</keyword>
<dbReference type="EMBL" id="UZAJ01007885">
    <property type="protein sequence ID" value="VDO51301.1"/>
    <property type="molecule type" value="Genomic_DNA"/>
</dbReference>
<feature type="domain" description="C2H2-type" evidence="7">
    <location>
        <begin position="139"/>
        <end position="166"/>
    </location>
</feature>
<keyword evidence="2 4" id="KW-0863">Zinc-finger</keyword>
<keyword evidence="9" id="KW-1185">Reference proteome</keyword>
<dbReference type="Gene3D" id="3.30.160.60">
    <property type="entry name" value="Classic Zinc Finger"/>
    <property type="match status" value="2"/>
</dbReference>
<keyword evidence="3" id="KW-0862">Zinc</keyword>
<evidence type="ECO:0000256" key="6">
    <source>
        <dbReference type="SAM" id="Phobius"/>
    </source>
</evidence>
<feature type="domain" description="C2H2-type" evidence="7">
    <location>
        <begin position="111"/>
        <end position="138"/>
    </location>
</feature>
<gene>
    <name evidence="8" type="ORF">OFLC_LOCUS7505</name>
</gene>
<evidence type="ECO:0000313" key="8">
    <source>
        <dbReference type="EMBL" id="VDO51301.1"/>
    </source>
</evidence>
<sequence>MTTERRYHEKSETIEKLDSCVVEALSKAARILSDESDYPISDSLSSTSSLSESLTQVPSSTTPTSSQSQPPITTFFIVHSESAHTSTEGLLPSQVSSTVAAATNNHVGKRHICADCGKAFPYLSILESHKRCHTGEKPFDCHFCDKKFAQKATLQVHERTHTGERPLVFLLFFFSFFISFSLLYRLFR</sequence>
<keyword evidence="6" id="KW-0812">Transmembrane</keyword>
<dbReference type="STRING" id="387005.A0A183HJ41"/>
<dbReference type="PANTHER" id="PTHR23235">
    <property type="entry name" value="KRUEPPEL-LIKE TRANSCRIPTION FACTOR"/>
    <property type="match status" value="1"/>
</dbReference>
<dbReference type="PROSITE" id="PS00028">
    <property type="entry name" value="ZINC_FINGER_C2H2_1"/>
    <property type="match status" value="2"/>
</dbReference>
<protein>
    <submittedName>
        <fullName evidence="10">Zinc finger, C2H2 type</fullName>
    </submittedName>
</protein>
<evidence type="ECO:0000256" key="5">
    <source>
        <dbReference type="SAM" id="MobiDB-lite"/>
    </source>
</evidence>
<dbReference type="PROSITE" id="PS50157">
    <property type="entry name" value="ZINC_FINGER_C2H2_2"/>
    <property type="match status" value="2"/>
</dbReference>
<dbReference type="GO" id="GO:0008270">
    <property type="term" value="F:zinc ion binding"/>
    <property type="evidence" value="ECO:0007669"/>
    <property type="project" value="UniProtKB-KW"/>
</dbReference>
<dbReference type="SUPFAM" id="SSF57667">
    <property type="entry name" value="beta-beta-alpha zinc fingers"/>
    <property type="match status" value="1"/>
</dbReference>
<proteinExistence type="predicted"/>
<reference evidence="8 9" key="2">
    <citation type="submission" date="2018-11" db="EMBL/GenBank/DDBJ databases">
        <authorList>
            <consortium name="Pathogen Informatics"/>
        </authorList>
    </citation>
    <scope>NUCLEOTIDE SEQUENCE [LARGE SCALE GENOMIC DNA]</scope>
</reference>
<dbReference type="SMART" id="SM00355">
    <property type="entry name" value="ZnF_C2H2"/>
    <property type="match status" value="2"/>
</dbReference>
<name>A0A183HJ41_9BILA</name>